<feature type="compositionally biased region" description="Low complexity" evidence="1">
    <location>
        <begin position="737"/>
        <end position="759"/>
    </location>
</feature>
<feature type="compositionally biased region" description="Low complexity" evidence="1">
    <location>
        <begin position="341"/>
        <end position="358"/>
    </location>
</feature>
<feature type="compositionally biased region" description="Gly residues" evidence="1">
    <location>
        <begin position="777"/>
        <end position="813"/>
    </location>
</feature>
<feature type="compositionally biased region" description="Low complexity" evidence="1">
    <location>
        <begin position="270"/>
        <end position="285"/>
    </location>
</feature>
<gene>
    <name evidence="3" type="ORF">C1H76_0066</name>
</gene>
<dbReference type="AlphaFoldDB" id="A0A4V6DVB3"/>
<sequence length="858" mass="84455">MRSHVSAQSLLAAFVAVGSQLVNAQVSISRPQPNGTDAAPQPTITPAPGACVADCDARPGDAVIVNWIKMSVSETLTAATILRIIDDNTNITSTKTIYADLPTGVSVPPTASDGRRIQVLTYPVISTTLGDCTSTWSSREVRCDASFTTATMTYPDSFWGLPKGFALNGTLPTTAADGASTCISAPSTTWINFPTGSPSPTPTPGTTDSDDPLGYLWTTLEGAFYAQSSWYSAYPGEAAFTSCSSYAIPAPVSALFTASLVTITSESRIAATAAPSPSPSEQTTSFGKTRVPETALRPTGSSLDTPVFETPIAQPVQPSNTEPQPVQPSNTEPQPVNGPIQTSAPAANPTPQPTTTTRVGGGGGGRPPPIPIEESPAPGPIQTPTEVSIPPVASSPITMVPGGGQLQTPTPSPQPAQPAQPAPVQNGNGQSNPPNVGGNIISIILGGGRPSPTTAPSPVQQAPAPVPSGQSSSGQQGAQPVAGQPSQGQQGSQPVQPAQGQPAQGQPAQGQPAQGQSEQGQPAQGQTSNTTPSSPNVGSNLISIIANQGRPAPTTPASAANGNSNNNDFPNVNPISPINPSQPNSPSNQGTNPSSPNSPSAQNPAQGSTQGTTPSQPNPPNQGTGQNPALPPYAQPTPSPILIAGLPFTPTTSSQFVAPNGQTFSAGQTVYVGTAESPTPVVLTTNKAGSTVFVAGREGQGQSRTTVTVPSAPTLGVAGNIVVALGGTPGVNGGAGTTATGTGTEGAKGPAVTGSATGSAGVGGTGSAGAGSAQTTGGAGGNGSGSQGQNGQGGATGAGGATGTGTTTGGATGTGSLPGPTASSATGAFPSSSDAERTMGVGSGFALVMLGIAAVVMF</sequence>
<proteinExistence type="predicted"/>
<feature type="compositionally biased region" description="Pro residues" evidence="1">
    <location>
        <begin position="366"/>
        <end position="381"/>
    </location>
</feature>
<feature type="compositionally biased region" description="Gly residues" evidence="1">
    <location>
        <begin position="760"/>
        <end position="769"/>
    </location>
</feature>
<dbReference type="Proteomes" id="UP000308133">
    <property type="component" value="Unassembled WGS sequence"/>
</dbReference>
<comment type="caution">
    <text evidence="3">The sequence shown here is derived from an EMBL/GenBank/DDBJ whole genome shotgun (WGS) entry which is preliminary data.</text>
</comment>
<feature type="compositionally biased region" description="Polar residues" evidence="1">
    <location>
        <begin position="425"/>
        <end position="434"/>
    </location>
</feature>
<feature type="signal peptide" evidence="2">
    <location>
        <begin position="1"/>
        <end position="24"/>
    </location>
</feature>
<feature type="compositionally biased region" description="Pro residues" evidence="1">
    <location>
        <begin position="410"/>
        <end position="421"/>
    </location>
</feature>
<feature type="compositionally biased region" description="Polar residues" evidence="1">
    <location>
        <begin position="527"/>
        <end position="546"/>
    </location>
</feature>
<evidence type="ECO:0000256" key="2">
    <source>
        <dbReference type="SAM" id="SignalP"/>
    </source>
</evidence>
<feature type="region of interest" description="Disordered" evidence="1">
    <location>
        <begin position="269"/>
        <end position="646"/>
    </location>
</feature>
<feature type="compositionally biased region" description="Low complexity" evidence="1">
    <location>
        <begin position="814"/>
        <end position="824"/>
    </location>
</feature>
<feature type="compositionally biased region" description="Low complexity" evidence="1">
    <location>
        <begin position="556"/>
        <end position="628"/>
    </location>
</feature>
<evidence type="ECO:0000313" key="4">
    <source>
        <dbReference type="Proteomes" id="UP000308133"/>
    </source>
</evidence>
<protein>
    <submittedName>
        <fullName evidence="3">Uncharacterized protein</fullName>
    </submittedName>
</protein>
<dbReference type="EMBL" id="PTQR01000002">
    <property type="protein sequence ID" value="TKX27642.1"/>
    <property type="molecule type" value="Genomic_DNA"/>
</dbReference>
<evidence type="ECO:0000256" key="1">
    <source>
        <dbReference type="SAM" id="MobiDB-lite"/>
    </source>
</evidence>
<name>A0A4V6DVB3_9PEZI</name>
<feature type="compositionally biased region" description="Polar residues" evidence="1">
    <location>
        <begin position="316"/>
        <end position="334"/>
    </location>
</feature>
<feature type="compositionally biased region" description="Low complexity" evidence="1">
    <location>
        <begin position="456"/>
        <end position="526"/>
    </location>
</feature>
<feature type="compositionally biased region" description="Pro residues" evidence="1">
    <location>
        <begin position="629"/>
        <end position="639"/>
    </location>
</feature>
<reference evidence="3 4" key="1">
    <citation type="submission" date="2018-02" db="EMBL/GenBank/DDBJ databases">
        <title>Draft genome sequences of Elsinoe sp., causing black scab on jojoba.</title>
        <authorList>
            <person name="Stodart B."/>
            <person name="Jeffress S."/>
            <person name="Ash G."/>
            <person name="Arun Chinnappa K."/>
        </authorList>
    </citation>
    <scope>NUCLEOTIDE SEQUENCE [LARGE SCALE GENOMIC DNA]</scope>
    <source>
        <strain evidence="3 4">Hillstone_2</strain>
    </source>
</reference>
<organism evidence="3 4">
    <name type="scientific">Elsinoe australis</name>
    <dbReference type="NCBI Taxonomy" id="40998"/>
    <lineage>
        <taxon>Eukaryota</taxon>
        <taxon>Fungi</taxon>
        <taxon>Dikarya</taxon>
        <taxon>Ascomycota</taxon>
        <taxon>Pezizomycotina</taxon>
        <taxon>Dothideomycetes</taxon>
        <taxon>Dothideomycetidae</taxon>
        <taxon>Myriangiales</taxon>
        <taxon>Elsinoaceae</taxon>
        <taxon>Elsinoe</taxon>
    </lineage>
</organism>
<feature type="region of interest" description="Disordered" evidence="1">
    <location>
        <begin position="735"/>
        <end position="836"/>
    </location>
</feature>
<keyword evidence="2" id="KW-0732">Signal</keyword>
<accession>A0A4V6DVB3</accession>
<feature type="chain" id="PRO_5020922139" evidence="2">
    <location>
        <begin position="25"/>
        <end position="858"/>
    </location>
</feature>
<evidence type="ECO:0000313" key="3">
    <source>
        <dbReference type="EMBL" id="TKX27642.1"/>
    </source>
</evidence>